<keyword evidence="1" id="KW-1133">Transmembrane helix</keyword>
<name>A0A150X497_9BACT</name>
<feature type="transmembrane region" description="Helical" evidence="1">
    <location>
        <begin position="37"/>
        <end position="56"/>
    </location>
</feature>
<dbReference type="RefSeq" id="WP_068221974.1">
    <property type="nucleotide sequence ID" value="NZ_LRPC01000028.1"/>
</dbReference>
<dbReference type="EMBL" id="LRPC01000028">
    <property type="protein sequence ID" value="KYG73546.1"/>
    <property type="molecule type" value="Genomic_DNA"/>
</dbReference>
<sequence>MNSQITFMPKWAVGTLLSFALLLFIFGISQSLTFDNAPAVFILAFACFLPCYIALFMDIAKRRLPYHWGMLMLFLPFLGPYIYFLSQSHLNK</sequence>
<keyword evidence="1" id="KW-0812">Transmembrane</keyword>
<evidence type="ECO:0000313" key="2">
    <source>
        <dbReference type="EMBL" id="KYG73546.1"/>
    </source>
</evidence>
<comment type="caution">
    <text evidence="2">The sequence shown here is derived from an EMBL/GenBank/DDBJ whole genome shotgun (WGS) entry which is preliminary data.</text>
</comment>
<evidence type="ECO:0000256" key="1">
    <source>
        <dbReference type="SAM" id="Phobius"/>
    </source>
</evidence>
<evidence type="ECO:0000313" key="3">
    <source>
        <dbReference type="Proteomes" id="UP000075606"/>
    </source>
</evidence>
<dbReference type="STRING" id="333140.AWW68_12715"/>
<proteinExistence type="predicted"/>
<feature type="transmembrane region" description="Helical" evidence="1">
    <location>
        <begin position="68"/>
        <end position="86"/>
    </location>
</feature>
<reference evidence="2 3" key="1">
    <citation type="submission" date="2016-01" db="EMBL/GenBank/DDBJ databases">
        <title>Genome sequencing of Roseivirga spongicola UST030701-084.</title>
        <authorList>
            <person name="Selvaratnam C."/>
            <person name="Thevarajoo S."/>
            <person name="Goh K.M."/>
            <person name="Ee R."/>
            <person name="Chan K.-G."/>
            <person name="Chong C.S."/>
        </authorList>
    </citation>
    <scope>NUCLEOTIDE SEQUENCE [LARGE SCALE GENOMIC DNA]</scope>
    <source>
        <strain evidence="2 3">UST030701-084</strain>
    </source>
</reference>
<keyword evidence="1" id="KW-0472">Membrane</keyword>
<dbReference type="Proteomes" id="UP000075606">
    <property type="component" value="Unassembled WGS sequence"/>
</dbReference>
<protein>
    <submittedName>
        <fullName evidence="2">Uncharacterized protein</fullName>
    </submittedName>
</protein>
<gene>
    <name evidence="2" type="ORF">AWW68_12715</name>
</gene>
<keyword evidence="3" id="KW-1185">Reference proteome</keyword>
<accession>A0A150X497</accession>
<dbReference type="AlphaFoldDB" id="A0A150X497"/>
<organism evidence="2 3">
    <name type="scientific">Roseivirga spongicola</name>
    <dbReference type="NCBI Taxonomy" id="333140"/>
    <lineage>
        <taxon>Bacteria</taxon>
        <taxon>Pseudomonadati</taxon>
        <taxon>Bacteroidota</taxon>
        <taxon>Cytophagia</taxon>
        <taxon>Cytophagales</taxon>
        <taxon>Roseivirgaceae</taxon>
        <taxon>Roseivirga</taxon>
    </lineage>
</organism>